<protein>
    <submittedName>
        <fullName evidence="2">Helix-turn-helix domain-containing protein</fullName>
    </submittedName>
</protein>
<evidence type="ECO:0000313" key="2">
    <source>
        <dbReference type="EMBL" id="HCM31096.1"/>
    </source>
</evidence>
<dbReference type="Pfam" id="PF13413">
    <property type="entry name" value="HTH_25"/>
    <property type="match status" value="1"/>
</dbReference>
<evidence type="ECO:0000313" key="3">
    <source>
        <dbReference type="Proteomes" id="UP000262257"/>
    </source>
</evidence>
<dbReference type="Gene3D" id="1.10.260.40">
    <property type="entry name" value="lambda repressor-like DNA-binding domains"/>
    <property type="match status" value="1"/>
</dbReference>
<feature type="region of interest" description="Disordered" evidence="1">
    <location>
        <begin position="1"/>
        <end position="25"/>
    </location>
</feature>
<sequence length="72" mass="7869">MEVNPNSQQPTGSSSNVAPNALGNVQRPGEYLRHIRIAKNLELETVAADLKIPLKTLKALEQDDYKTLPEAA</sequence>
<dbReference type="Proteomes" id="UP000262257">
    <property type="component" value="Unassembled WGS sequence"/>
</dbReference>
<name>A0A3D3FZ85_ACIRA</name>
<dbReference type="AlphaFoldDB" id="A0A3D3FZ85"/>
<reference evidence="2 3" key="1">
    <citation type="journal article" date="2018" name="Nat. Biotechnol.">
        <title>A standardized bacterial taxonomy based on genome phylogeny substantially revises the tree of life.</title>
        <authorList>
            <person name="Parks D.H."/>
            <person name="Chuvochina M."/>
            <person name="Waite D.W."/>
            <person name="Rinke C."/>
            <person name="Skarshewski A."/>
            <person name="Chaumeil P.A."/>
            <person name="Hugenholtz P."/>
        </authorList>
    </citation>
    <scope>NUCLEOTIDE SEQUENCE [LARGE SCALE GENOMIC DNA]</scope>
    <source>
        <strain evidence="2">UBA10045</strain>
    </source>
</reference>
<evidence type="ECO:0000256" key="1">
    <source>
        <dbReference type="SAM" id="MobiDB-lite"/>
    </source>
</evidence>
<dbReference type="EMBL" id="DPXL01000070">
    <property type="protein sequence ID" value="HCM31096.1"/>
    <property type="molecule type" value="Genomic_DNA"/>
</dbReference>
<gene>
    <name evidence="2" type="ORF">DIC32_05425</name>
</gene>
<comment type="caution">
    <text evidence="2">The sequence shown here is derived from an EMBL/GenBank/DDBJ whole genome shotgun (WGS) entry which is preliminary data.</text>
</comment>
<dbReference type="InterPro" id="IPR010982">
    <property type="entry name" value="Lambda_DNA-bd_dom_sf"/>
</dbReference>
<accession>A0A3D3FZ85</accession>
<dbReference type="GO" id="GO:0003677">
    <property type="term" value="F:DNA binding"/>
    <property type="evidence" value="ECO:0007669"/>
    <property type="project" value="InterPro"/>
</dbReference>
<feature type="compositionally biased region" description="Polar residues" evidence="1">
    <location>
        <begin position="1"/>
        <end position="18"/>
    </location>
</feature>
<organism evidence="2 3">
    <name type="scientific">Acinetobacter radioresistens</name>
    <dbReference type="NCBI Taxonomy" id="40216"/>
    <lineage>
        <taxon>Bacteria</taxon>
        <taxon>Pseudomonadati</taxon>
        <taxon>Pseudomonadota</taxon>
        <taxon>Gammaproteobacteria</taxon>
        <taxon>Moraxellales</taxon>
        <taxon>Moraxellaceae</taxon>
        <taxon>Acinetobacter</taxon>
    </lineage>
</organism>
<feature type="non-terminal residue" evidence="2">
    <location>
        <position position="72"/>
    </location>
</feature>
<proteinExistence type="predicted"/>
<dbReference type="SUPFAM" id="SSF47413">
    <property type="entry name" value="lambda repressor-like DNA-binding domains"/>
    <property type="match status" value="1"/>
</dbReference>